<protein>
    <submittedName>
        <fullName evidence="2">ABC transporter substrate-binding protein</fullName>
    </submittedName>
</protein>
<dbReference type="InterPro" id="IPR038062">
    <property type="entry name" value="ScdA-like_N_sf"/>
</dbReference>
<evidence type="ECO:0000256" key="1">
    <source>
        <dbReference type="ARBA" id="ARBA00022729"/>
    </source>
</evidence>
<comment type="caution">
    <text evidence="2">The sequence shown here is derived from an EMBL/GenBank/DDBJ whole genome shotgun (WGS) entry which is preliminary data.</text>
</comment>
<proteinExistence type="predicted"/>
<dbReference type="GeneID" id="97547044"/>
<dbReference type="RefSeq" id="WP_109968948.1">
    <property type="nucleotide sequence ID" value="NZ_CP176093.1"/>
</dbReference>
<keyword evidence="3" id="KW-1185">Reference proteome</keyword>
<evidence type="ECO:0000313" key="2">
    <source>
        <dbReference type="EMBL" id="PWR71330.1"/>
    </source>
</evidence>
<organism evidence="2 3">
    <name type="scientific">Methanospirillum lacunae</name>
    <dbReference type="NCBI Taxonomy" id="668570"/>
    <lineage>
        <taxon>Archaea</taxon>
        <taxon>Methanobacteriati</taxon>
        <taxon>Methanobacteriota</taxon>
        <taxon>Stenosarchaea group</taxon>
        <taxon>Methanomicrobia</taxon>
        <taxon>Methanomicrobiales</taxon>
        <taxon>Methanospirillaceae</taxon>
        <taxon>Methanospirillum</taxon>
    </lineage>
</organism>
<dbReference type="PANTHER" id="PTHR30006:SF2">
    <property type="entry name" value="ABC TRANSPORTER SUBSTRATE-BINDING PROTEIN"/>
    <property type="match status" value="1"/>
</dbReference>
<dbReference type="EMBL" id="QGMY01000008">
    <property type="protein sequence ID" value="PWR71330.1"/>
    <property type="molecule type" value="Genomic_DNA"/>
</dbReference>
<name>A0A2V2MYH6_9EURY</name>
<dbReference type="OrthoDB" id="131417at2157"/>
<dbReference type="PANTHER" id="PTHR30006">
    <property type="entry name" value="THIAMINE-BINDING PERIPLASMIC PROTEIN-RELATED"/>
    <property type="match status" value="1"/>
</dbReference>
<accession>A0A2V2MYH6</accession>
<keyword evidence="1" id="KW-0732">Signal</keyword>
<dbReference type="Pfam" id="PF13343">
    <property type="entry name" value="SBP_bac_6"/>
    <property type="match status" value="1"/>
</dbReference>
<dbReference type="SUPFAM" id="SSF140683">
    <property type="entry name" value="SP0561-like"/>
    <property type="match status" value="1"/>
</dbReference>
<dbReference type="Gene3D" id="3.40.190.10">
    <property type="entry name" value="Periplasmic binding protein-like II"/>
    <property type="match status" value="2"/>
</dbReference>
<sequence>MKNHPSSSEKTRITPNIPVCEVLTRFPETRKVFRHYNIEIDEESPEYGIHLGAFLKQHHIDKTGFIKLLEEQLPDPSTITPSTLVERGYDQHDINFLALLPCPVKVPFDMAFADLLSKAYDNNPPFTYLLESNANNQLSYYDYVKNFTDINQMPDIVISPGLNGYYYRNFFDKFRKRNLFMDPIEHGRSPYKNLDLQDPEHQYSVIGANIEVLMVDHTRLGDLEVPERWSDLLKPEYENSLTIRGQDGFFCETVLLTIYSEYGIEGVRQFAKTVQKGSHPSEMVKAAKFKRHPAPPISILPLFFAKLAEKSSEVSIIWPEEGPIVSPVTMIVKREHQPELDPLISFLAGEKTGSIFSNAAFPSMTGVPPCVDPDAKFNWIGWDYINTHDIGAEIDQISSEFTRLFYGKTS</sequence>
<reference evidence="2 3" key="1">
    <citation type="submission" date="2018-05" db="EMBL/GenBank/DDBJ databases">
        <title>Draft genome of Methanospirillum lacunae Ki8-1.</title>
        <authorList>
            <person name="Dueholm M.S."/>
            <person name="Nielsen P.H."/>
            <person name="Bakmann L.F."/>
            <person name="Otzen D.E."/>
        </authorList>
    </citation>
    <scope>NUCLEOTIDE SEQUENCE [LARGE SCALE GENOMIC DNA]</scope>
    <source>
        <strain evidence="2 3">Ki8-1</strain>
    </source>
</reference>
<dbReference type="AlphaFoldDB" id="A0A2V2MYH6"/>
<dbReference type="Proteomes" id="UP000245657">
    <property type="component" value="Unassembled WGS sequence"/>
</dbReference>
<dbReference type="SUPFAM" id="SSF53850">
    <property type="entry name" value="Periplasmic binding protein-like II"/>
    <property type="match status" value="1"/>
</dbReference>
<gene>
    <name evidence="2" type="ORF">DK846_10720</name>
</gene>
<evidence type="ECO:0000313" key="3">
    <source>
        <dbReference type="Proteomes" id="UP000245657"/>
    </source>
</evidence>